<dbReference type="PATRIC" id="fig|1588748.3.peg.237"/>
<keyword evidence="2" id="KW-1185">Reference proteome</keyword>
<protein>
    <submittedName>
        <fullName evidence="1">Uncharacterized protein</fullName>
    </submittedName>
</protein>
<gene>
    <name evidence="1" type="ORF">HMPREF3182_00246</name>
</gene>
<dbReference type="Proteomes" id="UP000070160">
    <property type="component" value="Unassembled WGS sequence"/>
</dbReference>
<evidence type="ECO:0000313" key="1">
    <source>
        <dbReference type="EMBL" id="KXB92777.1"/>
    </source>
</evidence>
<dbReference type="STRING" id="1588748.HMPREF3182_00246"/>
<organism evidence="1 2">
    <name type="scientific">Megasphaera hutchinsoni</name>
    <dbReference type="NCBI Taxonomy" id="1588748"/>
    <lineage>
        <taxon>Bacteria</taxon>
        <taxon>Bacillati</taxon>
        <taxon>Bacillota</taxon>
        <taxon>Negativicutes</taxon>
        <taxon>Veillonellales</taxon>
        <taxon>Veillonellaceae</taxon>
        <taxon>Megasphaera</taxon>
    </lineage>
</organism>
<evidence type="ECO:0000313" key="2">
    <source>
        <dbReference type="Proteomes" id="UP000070160"/>
    </source>
</evidence>
<dbReference type="AlphaFoldDB" id="A0A134CKW4"/>
<dbReference type="EMBL" id="LSDT01000005">
    <property type="protein sequence ID" value="KXB92777.1"/>
    <property type="molecule type" value="Genomic_DNA"/>
</dbReference>
<dbReference type="InterPro" id="IPR025325">
    <property type="entry name" value="DUF4231"/>
</dbReference>
<proteinExistence type="predicted"/>
<comment type="caution">
    <text evidence="1">The sequence shown here is derived from an EMBL/GenBank/DDBJ whole genome shotgun (WGS) entry which is preliminary data.</text>
</comment>
<dbReference type="Pfam" id="PF14015">
    <property type="entry name" value="DUF4231"/>
    <property type="match status" value="1"/>
</dbReference>
<sequence>MIKEIIDNDSQNPKKGYCMKSKTPVVLHMEEKIYYYTLESSRNYIYYIGYTQTEKLLITCLQLLTFTASYLQFINVYSSICSGIMSGIVDIIHSIHSLSLQHANWQDYKQLALALQQEKFNYMTHLSIYTDDYKRDERLQQRIYDLICTFHINQATVSTPVLSVLTYGQYIYKLRSLNDKLCGHYKNFFS</sequence>
<reference evidence="2" key="1">
    <citation type="submission" date="2016-01" db="EMBL/GenBank/DDBJ databases">
        <authorList>
            <person name="Mitreva M."/>
            <person name="Pepin K.H."/>
            <person name="Mihindukulasuriya K.A."/>
            <person name="Fulton R."/>
            <person name="Fronick C."/>
            <person name="O'Laughlin M."/>
            <person name="Miner T."/>
            <person name="Herter B."/>
            <person name="Rosa B.A."/>
            <person name="Cordes M."/>
            <person name="Tomlinson C."/>
            <person name="Wollam A."/>
            <person name="Palsikar V.B."/>
            <person name="Mardis E.R."/>
            <person name="Wilson R.K."/>
        </authorList>
    </citation>
    <scope>NUCLEOTIDE SEQUENCE [LARGE SCALE GENOMIC DNA]</scope>
    <source>
        <strain evidence="2">KA00182</strain>
    </source>
</reference>
<accession>A0A134CKW4</accession>
<name>A0A134CKW4_9FIRM</name>